<proteinExistence type="predicted"/>
<feature type="compositionally biased region" description="Basic and acidic residues" evidence="1">
    <location>
        <begin position="14"/>
        <end position="24"/>
    </location>
</feature>
<evidence type="ECO:0000313" key="2">
    <source>
        <dbReference type="EMBL" id="KAF7191945.1"/>
    </source>
</evidence>
<evidence type="ECO:0000313" key="3">
    <source>
        <dbReference type="Proteomes" id="UP000660729"/>
    </source>
</evidence>
<gene>
    <name evidence="2" type="ORF">HII31_06755</name>
</gene>
<dbReference type="Proteomes" id="UP000660729">
    <property type="component" value="Unassembled WGS sequence"/>
</dbReference>
<name>A0A8H6VMB5_9PEZI</name>
<feature type="region of interest" description="Disordered" evidence="1">
    <location>
        <begin position="234"/>
        <end position="273"/>
    </location>
</feature>
<reference evidence="2" key="1">
    <citation type="submission" date="2020-04" db="EMBL/GenBank/DDBJ databases">
        <title>Draft genome resource of the tomato pathogen Pseudocercospora fuligena.</title>
        <authorList>
            <person name="Zaccaron A."/>
        </authorList>
    </citation>
    <scope>NUCLEOTIDE SEQUENCE</scope>
    <source>
        <strain evidence="2">PF001</strain>
    </source>
</reference>
<organism evidence="2 3">
    <name type="scientific">Pseudocercospora fuligena</name>
    <dbReference type="NCBI Taxonomy" id="685502"/>
    <lineage>
        <taxon>Eukaryota</taxon>
        <taxon>Fungi</taxon>
        <taxon>Dikarya</taxon>
        <taxon>Ascomycota</taxon>
        <taxon>Pezizomycotina</taxon>
        <taxon>Dothideomycetes</taxon>
        <taxon>Dothideomycetidae</taxon>
        <taxon>Mycosphaerellales</taxon>
        <taxon>Mycosphaerellaceae</taxon>
        <taxon>Pseudocercospora</taxon>
    </lineage>
</organism>
<feature type="region of interest" description="Disordered" evidence="1">
    <location>
        <begin position="1"/>
        <end position="25"/>
    </location>
</feature>
<sequence>MPAWSHGPTKSLPGRRDSVLHENDPLPDLSLWRASGLSHQTGRSPSKAPRSKPQVVPFEGQLMTCSTVASNAQNSNAPFRPATQHSMETPLVLSHRPVNFISQQKLFTWIEQSQQQDLARVRTLSLRLTDIDLSPLLAATSSSGGGETESAWGLYNTELERLDGALRCLPGLEHLTIVPPSRNKSSLLRGIYRSFLSQIPKRCLKLQHLIIHDFETLLETVPELKNVRKVDFEEPTTASSLSRSPNSLHSRMMADKGKAKDAVVKMEVDTDDG</sequence>
<comment type="caution">
    <text evidence="2">The sequence shown here is derived from an EMBL/GenBank/DDBJ whole genome shotgun (WGS) entry which is preliminary data.</text>
</comment>
<feature type="compositionally biased region" description="Basic and acidic residues" evidence="1">
    <location>
        <begin position="252"/>
        <end position="273"/>
    </location>
</feature>
<dbReference type="EMBL" id="JABCIY010000153">
    <property type="protein sequence ID" value="KAF7191945.1"/>
    <property type="molecule type" value="Genomic_DNA"/>
</dbReference>
<feature type="compositionally biased region" description="Low complexity" evidence="1">
    <location>
        <begin position="239"/>
        <end position="251"/>
    </location>
</feature>
<keyword evidence="3" id="KW-1185">Reference proteome</keyword>
<accession>A0A8H6VMB5</accession>
<dbReference type="OrthoDB" id="4413570at2759"/>
<protein>
    <submittedName>
        <fullName evidence="2">Uncharacterized protein</fullName>
    </submittedName>
</protein>
<dbReference type="AlphaFoldDB" id="A0A8H6VMB5"/>
<evidence type="ECO:0000256" key="1">
    <source>
        <dbReference type="SAM" id="MobiDB-lite"/>
    </source>
</evidence>